<dbReference type="PROSITE" id="PS00606">
    <property type="entry name" value="KS3_1"/>
    <property type="match status" value="1"/>
</dbReference>
<dbReference type="InterPro" id="IPR050091">
    <property type="entry name" value="PKS_NRPS_Biosynth_Enz"/>
</dbReference>
<dbReference type="Gene3D" id="3.40.366.10">
    <property type="entry name" value="Malonyl-Coenzyme A Acyl Carrier Protein, domain 2"/>
    <property type="match status" value="1"/>
</dbReference>
<feature type="active site" description="Proton donor; for dehydratase activity" evidence="8">
    <location>
        <position position="972"/>
    </location>
</feature>
<keyword evidence="5" id="KW-0560">Oxidoreductase</keyword>
<dbReference type="EMBL" id="QJNU01000148">
    <property type="protein sequence ID" value="RYP05939.1"/>
    <property type="molecule type" value="Genomic_DNA"/>
</dbReference>
<evidence type="ECO:0000256" key="7">
    <source>
        <dbReference type="ARBA" id="ARBA00023315"/>
    </source>
</evidence>
<dbReference type="GO" id="GO:0008168">
    <property type="term" value="F:methyltransferase activity"/>
    <property type="evidence" value="ECO:0007669"/>
    <property type="project" value="UniProtKB-KW"/>
</dbReference>
<dbReference type="GO" id="GO:0016491">
    <property type="term" value="F:oxidoreductase activity"/>
    <property type="evidence" value="ECO:0007669"/>
    <property type="project" value="UniProtKB-KW"/>
</dbReference>
<dbReference type="SMART" id="SM00829">
    <property type="entry name" value="PKS_ER"/>
    <property type="match status" value="1"/>
</dbReference>
<dbReference type="SMART" id="SM00823">
    <property type="entry name" value="PKS_PP"/>
    <property type="match status" value="1"/>
</dbReference>
<evidence type="ECO:0000259" key="12">
    <source>
        <dbReference type="PROSITE" id="PS52019"/>
    </source>
</evidence>
<dbReference type="InterPro" id="IPR016036">
    <property type="entry name" value="Malonyl_transacylase_ACP-bd"/>
</dbReference>
<dbReference type="GO" id="GO:0044550">
    <property type="term" value="P:secondary metabolite biosynthetic process"/>
    <property type="evidence" value="ECO:0007669"/>
    <property type="project" value="TreeGrafter"/>
</dbReference>
<dbReference type="InterPro" id="IPR036736">
    <property type="entry name" value="ACP-like_sf"/>
</dbReference>
<dbReference type="InterPro" id="IPR057326">
    <property type="entry name" value="KR_dom"/>
</dbReference>
<dbReference type="InterPro" id="IPR011032">
    <property type="entry name" value="GroES-like_sf"/>
</dbReference>
<dbReference type="PROSITE" id="PS50075">
    <property type="entry name" value="CARRIER"/>
    <property type="match status" value="1"/>
</dbReference>
<dbReference type="Pfam" id="PF16197">
    <property type="entry name" value="KAsynt_C_assoc"/>
    <property type="match status" value="1"/>
</dbReference>
<dbReference type="Pfam" id="PF00698">
    <property type="entry name" value="Acyl_transf_1"/>
    <property type="match status" value="1"/>
</dbReference>
<evidence type="ECO:0000256" key="8">
    <source>
        <dbReference type="PROSITE-ProRule" id="PRU01363"/>
    </source>
</evidence>
<dbReference type="InterPro" id="IPR014043">
    <property type="entry name" value="Acyl_transferase_dom"/>
</dbReference>
<dbReference type="Gene3D" id="1.10.1200.10">
    <property type="entry name" value="ACP-like"/>
    <property type="match status" value="1"/>
</dbReference>
<dbReference type="Pfam" id="PF02801">
    <property type="entry name" value="Ketoacyl-synt_C"/>
    <property type="match status" value="1"/>
</dbReference>
<feature type="domain" description="Ketosynthase family 3 (KS3)" evidence="11">
    <location>
        <begin position="19"/>
        <end position="444"/>
    </location>
</feature>
<keyword evidence="3" id="KW-0808">Transferase</keyword>
<feature type="domain" description="PKS/mFAS DH" evidence="12">
    <location>
        <begin position="753"/>
        <end position="1059"/>
    </location>
</feature>
<evidence type="ECO:0000313" key="14">
    <source>
        <dbReference type="Proteomes" id="UP000293360"/>
    </source>
</evidence>
<dbReference type="InterPro" id="IPR036291">
    <property type="entry name" value="NAD(P)-bd_dom_sf"/>
</dbReference>
<dbReference type="GO" id="GO:0004315">
    <property type="term" value="F:3-oxoacyl-[acyl-carrier-protein] synthase activity"/>
    <property type="evidence" value="ECO:0007669"/>
    <property type="project" value="InterPro"/>
</dbReference>
<evidence type="ECO:0000256" key="2">
    <source>
        <dbReference type="ARBA" id="ARBA00022553"/>
    </source>
</evidence>
<dbReference type="InterPro" id="IPR020807">
    <property type="entry name" value="PKS_DH"/>
</dbReference>
<dbReference type="InterPro" id="IPR042104">
    <property type="entry name" value="PKS_dehydratase_sf"/>
</dbReference>
<dbReference type="InterPro" id="IPR032821">
    <property type="entry name" value="PKS_assoc"/>
</dbReference>
<dbReference type="SMART" id="SM00826">
    <property type="entry name" value="PKS_DH"/>
    <property type="match status" value="1"/>
</dbReference>
<accession>A0A4V1XBE2</accession>
<keyword evidence="6" id="KW-0511">Multifunctional enzyme</keyword>
<dbReference type="Pfam" id="PF14765">
    <property type="entry name" value="PS-DH"/>
    <property type="match status" value="1"/>
</dbReference>
<feature type="active site" description="Proton acceptor; for dehydratase activity" evidence="8">
    <location>
        <position position="785"/>
    </location>
</feature>
<dbReference type="InterPro" id="IPR009081">
    <property type="entry name" value="PP-bd_ACP"/>
</dbReference>
<dbReference type="InterPro" id="IPR014031">
    <property type="entry name" value="Ketoacyl_synth_C"/>
</dbReference>
<dbReference type="PROSITE" id="PS52004">
    <property type="entry name" value="KS3_2"/>
    <property type="match status" value="1"/>
</dbReference>
<dbReference type="SMART" id="SM00822">
    <property type="entry name" value="PKS_KR"/>
    <property type="match status" value="1"/>
</dbReference>
<dbReference type="InterPro" id="IPR049552">
    <property type="entry name" value="PKS_DH_N"/>
</dbReference>
<dbReference type="Proteomes" id="UP000293360">
    <property type="component" value="Unassembled WGS sequence"/>
</dbReference>
<dbReference type="CDD" id="cd00833">
    <property type="entry name" value="PKS"/>
    <property type="match status" value="1"/>
</dbReference>
<dbReference type="InterPro" id="IPR006162">
    <property type="entry name" value="Ppantetheine_attach_site"/>
</dbReference>
<dbReference type="InterPro" id="IPR014030">
    <property type="entry name" value="Ketoacyl_synth_N"/>
</dbReference>
<dbReference type="SUPFAM" id="SSF50129">
    <property type="entry name" value="GroES-like"/>
    <property type="match status" value="1"/>
</dbReference>
<gene>
    <name evidence="13" type="ORF">DL764_003473</name>
</gene>
<dbReference type="PANTHER" id="PTHR43775:SF50">
    <property type="entry name" value="HIGHLY REDUCING POLYKETIDE SYNTHASE SRDA"/>
    <property type="match status" value="1"/>
</dbReference>
<dbReference type="Pfam" id="PF00550">
    <property type="entry name" value="PP-binding"/>
    <property type="match status" value="1"/>
</dbReference>
<dbReference type="CDD" id="cd02440">
    <property type="entry name" value="AdoMet_MTases"/>
    <property type="match status" value="1"/>
</dbReference>
<evidence type="ECO:0000256" key="3">
    <source>
        <dbReference type="ARBA" id="ARBA00022679"/>
    </source>
</evidence>
<keyword evidence="7" id="KW-0012">Acyltransferase</keyword>
<dbReference type="InterPro" id="IPR029063">
    <property type="entry name" value="SAM-dependent_MTases_sf"/>
</dbReference>
<evidence type="ECO:0000256" key="5">
    <source>
        <dbReference type="ARBA" id="ARBA00023002"/>
    </source>
</evidence>
<dbReference type="GO" id="GO:0032259">
    <property type="term" value="P:methylation"/>
    <property type="evidence" value="ECO:0007669"/>
    <property type="project" value="UniProtKB-KW"/>
</dbReference>
<evidence type="ECO:0000313" key="13">
    <source>
        <dbReference type="EMBL" id="RYP05939.1"/>
    </source>
</evidence>
<dbReference type="SUPFAM" id="SSF55048">
    <property type="entry name" value="Probable ACP-binding domain of malonyl-CoA ACP transacylase"/>
    <property type="match status" value="1"/>
</dbReference>
<evidence type="ECO:0000256" key="6">
    <source>
        <dbReference type="ARBA" id="ARBA00023268"/>
    </source>
</evidence>
<dbReference type="InterPro" id="IPR049551">
    <property type="entry name" value="PKS_DH_C"/>
</dbReference>
<dbReference type="SUPFAM" id="SSF53335">
    <property type="entry name" value="S-adenosyl-L-methionine-dependent methyltransferases"/>
    <property type="match status" value="1"/>
</dbReference>
<sequence>MAGPERQREAIGPPRPQCPVPIAIIGMGCRWPGGVCNPSQLWELMKDKRDGWAEFVPDRMNVNGFYHPNGQRPGSMVTKGGFVLQEDPRHFDHSFFGITATEAMSMDPSQRKLLEVTYDAFESAGEPFENFFGSRTGVFVGNFNNEHQLMQMRDPDHTLPYGVTGGGPTILSNRINHTFNLQGPSLMVDTACSASMYALHLAVLSLRNDDCDAAIVAGANLILGPDHQILTTKLGAASPTSRCHTFDASADGYARAEGFGAIYLKRLPDALAQGDPIRAVVRGTAFNANGKTGGITHPSPEGQEAVIRQAYKVAGDLDPNLTGYFECHGTGTPVGDPIEVSAVGKVFASGRQDEPLLIGSIKPNLGHSEAASAMAQIMKGVLALEHGEIPATIGIEKLNPAIDFEKERVQVVTEITPWPSDKLRRISINSFGYGGANAHCILDHPSLVVPRGHLREIAAAYAAGRLRASEAIVLAYTRGRIVTTNERKGLMMAVGLSPNQISPYLGDAQDDVKIAAVNSPESITLSGEHGTIEELATKLTAREIFNRILDTGENAYHSHHMLTLGQPYEELATQGIREIEPAIQRESPGCSVRWISSVTPEEEVESRLPRYWRRNLESPVLFSQAVQVLAREEPVDLLIEIGPHPALGTPLKQIRSVLEQAGLTLPPCVPSLRRGENDVASMLRLAGTLFMRNAPIDLVAVNATERIRNGKIYLQHGVPCPSLPQYNFSYPKKPVYFENRFSKEYRTRQHLRHDLLGARQPGGSRSRPSWRNVLRMKDLPWLEDHKILPHAVLPAAAYIAMAVEAVSQVHWEAEDAAPIKSFKLRNVAVNSTLRIEDTEFGVETVLDMHRVPLTNSGAVSRWYQFSIGSMGPDSGGWTEHCTGTISISTEQTTIDKGQWLQADTRSRSLDIRRWYDKFREVGLGYGPAFQGLSSLQAYRGSNSAAANVLLNPTVGAVHGGESDYAVHPATMDACIQLALISCHAGQVENAEKAFVPIAANDMSIWVPESFGEQGRGVASGKLVGLRGAYARAQLCSMSGAPILDIGELRCISYDGISETRASSMFTRGPYWRPVARVDIGTLPKQSTKEMFRSTGIPYPKLDAFDRFCTHALAAIEAMLPKITSRGETQIRGEFADWIHSWTRSGLMQKETLGPNAEEMVMTMKSLGLELSDVPEVRCIQKLCDDLDMILGEETNIAKLQMEENILQQLYASGITMRGAYRQLQQLVDLLAHKNPRMRILEVGAGTGRATAFVLDTLASKTAFRRFQEYRFTDRIASRLSDARDRFKGHTGIFFQELDIQRDPVSQRFQPHSYDLIIAAGSFVEVDDIARVLWRLRTLLKPKGTLALAEVTRPRLGSELLSRALAERWTQGQLVRSEAAWCHLLEKCGFSGVDIALDDYDGDQATSTVMLSTPADPVEHLEANANQEGIYLVYRDSPPLLADAIDKALKETRSYAIYTELLAHEEIPEGSTVIALVDYEDVTLLSRGGAHFEAIQAVLTRASTVVWIAGGDAATGPGEPSIMKGMLRSVANENVLSQIVFIEMERSDPTSQPRTAELIMHKLSELRSSTSCVGVDRECVLRNGALYVERLLPDNELNEQFRLRHGFEDDVQERPMHSQGPLRANYLKNGLLSSLYFSRDSAFSAPLKDDWAEIMVKADLAVATARFDLDNLSTEAAGVVTQLGPTVTSLKVGDRVFGLIPGNMGNYARSPASLLSRIPDGESFDGAASMPVAYLTSLYALRHLARLTKGESVLIQSATGGLGMAAIRIARHLGAEIYATVGNDEKKKILVEGFAIPAYRIFNSRHLTTVDDIMQATERHGIDVILSSCAGDLMHETWRCIAPLGRFIDIGRVDVLGRGKLGLEVFQRNATFSSFDMGLLYRQKPALIERLMNEMIELYHQGTIRPIDPITTFDISKLQSAMTFFSKAVHIGKIVITFHNPEATLKADPAKDTLFNKAHYSQIHRVLAPKVKGTVNLHHATKHLPLDFFLMTSSIIGTIGTATQGAYTAANAFQDAFARFRLAQSLPATSLGVGVILEVGSLRNSVRFQQMLRRNATYAMSETEFLQLLEGVLCQSSLTSTNVSSLSKLDPSAQAQVVTGLEPARFMPYVEGDRMNELVWHDNARFQAIIQAVSDRAQARTSVDSSTSGSRSPLTRKLQLAPSPTEKPAIVREAVIERLAELLDLTTDDIDAEKPISQYGVDSLIAAELRSWLNKTFGSHVTLLQLLSKGTRINDLVNSALLREDKV</sequence>
<dbReference type="SUPFAM" id="SSF52151">
    <property type="entry name" value="FabD/lysophospholipase-like"/>
    <property type="match status" value="1"/>
</dbReference>
<dbReference type="SUPFAM" id="SSF51735">
    <property type="entry name" value="NAD(P)-binding Rossmann-fold domains"/>
    <property type="match status" value="2"/>
</dbReference>
<dbReference type="SUPFAM" id="SSF53901">
    <property type="entry name" value="Thiolase-like"/>
    <property type="match status" value="1"/>
</dbReference>
<dbReference type="SMART" id="SM00825">
    <property type="entry name" value="PKS_KS"/>
    <property type="match status" value="1"/>
</dbReference>
<keyword evidence="1" id="KW-0596">Phosphopantetheine</keyword>
<keyword evidence="2" id="KW-0597">Phosphoprotein</keyword>
<dbReference type="Pfam" id="PF13602">
    <property type="entry name" value="ADH_zinc_N_2"/>
    <property type="match status" value="1"/>
</dbReference>
<dbReference type="Pfam" id="PF08659">
    <property type="entry name" value="KR"/>
    <property type="match status" value="1"/>
</dbReference>
<dbReference type="GO" id="GO:0031177">
    <property type="term" value="F:phosphopantetheine binding"/>
    <property type="evidence" value="ECO:0007669"/>
    <property type="project" value="InterPro"/>
</dbReference>
<dbReference type="InterPro" id="IPR020843">
    <property type="entry name" value="ER"/>
</dbReference>
<dbReference type="Pfam" id="PF08242">
    <property type="entry name" value="Methyltransf_12"/>
    <property type="match status" value="1"/>
</dbReference>
<dbReference type="InterPro" id="IPR049900">
    <property type="entry name" value="PKS_mFAS_DH"/>
</dbReference>
<feature type="domain" description="Carrier" evidence="10">
    <location>
        <begin position="2168"/>
        <end position="2243"/>
    </location>
</feature>
<dbReference type="GO" id="GO:0006633">
    <property type="term" value="P:fatty acid biosynthetic process"/>
    <property type="evidence" value="ECO:0007669"/>
    <property type="project" value="InterPro"/>
</dbReference>
<dbReference type="InterPro" id="IPR016039">
    <property type="entry name" value="Thiolase-like"/>
</dbReference>
<organism evidence="13 14">
    <name type="scientific">Monosporascus ibericus</name>
    <dbReference type="NCBI Taxonomy" id="155417"/>
    <lineage>
        <taxon>Eukaryota</taxon>
        <taxon>Fungi</taxon>
        <taxon>Dikarya</taxon>
        <taxon>Ascomycota</taxon>
        <taxon>Pezizomycotina</taxon>
        <taxon>Sordariomycetes</taxon>
        <taxon>Xylariomycetidae</taxon>
        <taxon>Xylariales</taxon>
        <taxon>Xylariales incertae sedis</taxon>
        <taxon>Monosporascus</taxon>
    </lineage>
</organism>
<dbReference type="Gene3D" id="3.40.50.150">
    <property type="entry name" value="Vaccinia Virus protein VP39"/>
    <property type="match status" value="1"/>
</dbReference>
<dbReference type="GO" id="GO:0004312">
    <property type="term" value="F:fatty acid synthase activity"/>
    <property type="evidence" value="ECO:0007669"/>
    <property type="project" value="TreeGrafter"/>
</dbReference>
<dbReference type="Pfam" id="PF21089">
    <property type="entry name" value="PKS_DH_N"/>
    <property type="match status" value="1"/>
</dbReference>
<evidence type="ECO:0000256" key="9">
    <source>
        <dbReference type="SAM" id="MobiDB-lite"/>
    </source>
</evidence>
<dbReference type="PROSITE" id="PS51257">
    <property type="entry name" value="PROKAR_LIPOPROTEIN"/>
    <property type="match status" value="1"/>
</dbReference>
<dbReference type="InterPro" id="IPR020806">
    <property type="entry name" value="PKS_PP-bd"/>
</dbReference>
<dbReference type="InterPro" id="IPR001227">
    <property type="entry name" value="Ac_transferase_dom_sf"/>
</dbReference>
<dbReference type="CDD" id="cd05195">
    <property type="entry name" value="enoyl_red"/>
    <property type="match status" value="1"/>
</dbReference>
<dbReference type="InterPro" id="IPR016035">
    <property type="entry name" value="Acyl_Trfase/lysoPLipase"/>
</dbReference>
<dbReference type="OrthoDB" id="329835at2759"/>
<dbReference type="Gene3D" id="3.40.47.10">
    <property type="match status" value="1"/>
</dbReference>
<dbReference type="Pfam" id="PF00109">
    <property type="entry name" value="ketoacyl-synt"/>
    <property type="match status" value="1"/>
</dbReference>
<keyword evidence="14" id="KW-1185">Reference proteome</keyword>
<evidence type="ECO:0000259" key="10">
    <source>
        <dbReference type="PROSITE" id="PS50075"/>
    </source>
</evidence>
<protein>
    <submittedName>
        <fullName evidence="13">Uncharacterized protein</fullName>
    </submittedName>
</protein>
<name>A0A4V1XBE2_9PEZI</name>
<dbReference type="Gene3D" id="3.40.50.720">
    <property type="entry name" value="NAD(P)-binding Rossmann-like Domain"/>
    <property type="match status" value="2"/>
</dbReference>
<dbReference type="PROSITE" id="PS00012">
    <property type="entry name" value="PHOSPHOPANTETHEINE"/>
    <property type="match status" value="1"/>
</dbReference>
<dbReference type="InterPro" id="IPR018201">
    <property type="entry name" value="Ketoacyl_synth_AS"/>
</dbReference>
<dbReference type="Gene3D" id="3.10.129.110">
    <property type="entry name" value="Polyketide synthase dehydratase"/>
    <property type="match status" value="1"/>
</dbReference>
<reference evidence="13 14" key="1">
    <citation type="submission" date="2018-06" db="EMBL/GenBank/DDBJ databases">
        <title>Complete Genomes of Monosporascus.</title>
        <authorList>
            <person name="Robinson A.J."/>
            <person name="Natvig D.O."/>
        </authorList>
    </citation>
    <scope>NUCLEOTIDE SEQUENCE [LARGE SCALE GENOMIC DNA]</scope>
    <source>
        <strain evidence="13 14">CBS 110550</strain>
    </source>
</reference>
<dbReference type="InterPro" id="IPR013217">
    <property type="entry name" value="Methyltransf_12"/>
</dbReference>
<evidence type="ECO:0000256" key="1">
    <source>
        <dbReference type="ARBA" id="ARBA00022450"/>
    </source>
</evidence>
<evidence type="ECO:0000256" key="4">
    <source>
        <dbReference type="ARBA" id="ARBA00022857"/>
    </source>
</evidence>
<feature type="region of interest" description="C-terminal hotdog fold" evidence="8">
    <location>
        <begin position="906"/>
        <end position="1059"/>
    </location>
</feature>
<dbReference type="InterPro" id="IPR020841">
    <property type="entry name" value="PKS_Beta-ketoAc_synthase_dom"/>
</dbReference>
<comment type="caution">
    <text evidence="13">The sequence shown here is derived from an EMBL/GenBank/DDBJ whole genome shotgun (WGS) entry which is preliminary data.</text>
</comment>
<dbReference type="PROSITE" id="PS52019">
    <property type="entry name" value="PKS_MFAS_DH"/>
    <property type="match status" value="1"/>
</dbReference>
<feature type="compositionally biased region" description="Low complexity" evidence="9">
    <location>
        <begin position="2139"/>
        <end position="2151"/>
    </location>
</feature>
<evidence type="ECO:0000259" key="11">
    <source>
        <dbReference type="PROSITE" id="PS52004"/>
    </source>
</evidence>
<dbReference type="InterPro" id="IPR013968">
    <property type="entry name" value="PKS_KR"/>
</dbReference>
<proteinExistence type="predicted"/>
<feature type="region of interest" description="Disordered" evidence="9">
    <location>
        <begin position="2139"/>
        <end position="2162"/>
    </location>
</feature>
<feature type="region of interest" description="N-terminal hotdog fold" evidence="8">
    <location>
        <begin position="753"/>
        <end position="892"/>
    </location>
</feature>
<dbReference type="PANTHER" id="PTHR43775">
    <property type="entry name" value="FATTY ACID SYNTHASE"/>
    <property type="match status" value="1"/>
</dbReference>
<dbReference type="SMART" id="SM00827">
    <property type="entry name" value="PKS_AT"/>
    <property type="match status" value="1"/>
</dbReference>
<dbReference type="SUPFAM" id="SSF47336">
    <property type="entry name" value="ACP-like"/>
    <property type="match status" value="1"/>
</dbReference>
<dbReference type="STRING" id="155417.A0A4V1XBE2"/>
<keyword evidence="4" id="KW-0521">NADP</keyword>